<keyword evidence="3" id="KW-0808">Transferase</keyword>
<reference evidence="3 4" key="1">
    <citation type="submission" date="2018-09" db="EMBL/GenBank/DDBJ databases">
        <title>Insights into the microbiota of Asian seabass (Lates calcarifer) with tenacibaculosis symptoms and description of sp. nov. Tenacibaculum singaporense.</title>
        <authorList>
            <person name="Miyake S."/>
            <person name="Soh M."/>
            <person name="Azman M.N."/>
            <person name="Ngoh S.Y."/>
            <person name="Orban L."/>
        </authorList>
    </citation>
    <scope>NUCLEOTIDE SEQUENCE [LARGE SCALE GENOMIC DNA]</scope>
    <source>
        <strain evidence="3 4">DSM 106434</strain>
    </source>
</reference>
<sequence>MYNKKILLIGSLPKENISQLGGATILMKSLKDYFDEKKVFHDFICLNEYPFSRFRSLIFVVFKYLQKVYKSDLVFINVSTNGAFLVTPILYLIGRFFSKKIVFRVFGSNFQKHFLDRNKVIRFFAKKTFFKSDLVIVETLYNQKFFLKNEAKEILILPNVRKRPKKDFKVNEFSKSFVFISQVKINKGILDIIQASQYLNKTYTIDVFGPLYDNLTKENIDNDIVTYKGVLKPEEVINKIELYDVVLLPTYYYGEGHPGILVEAMSLGKPIISTYWNSIEEIVDNNYNGFLVSIKSPLELSESIKKFNENNYKEMSMNSYKKFDFFDEELVYKKLMIELAKV</sequence>
<dbReference type="KEGG" id="tsig:D6T69_05670"/>
<dbReference type="EMBL" id="CP032548">
    <property type="protein sequence ID" value="AZJ35036.1"/>
    <property type="molecule type" value="Genomic_DNA"/>
</dbReference>
<keyword evidence="1" id="KW-0812">Transmembrane</keyword>
<feature type="domain" description="Glycosyl transferase family 1" evidence="2">
    <location>
        <begin position="165"/>
        <end position="320"/>
    </location>
</feature>
<evidence type="ECO:0000313" key="4">
    <source>
        <dbReference type="Proteomes" id="UP000274593"/>
    </source>
</evidence>
<dbReference type="InterPro" id="IPR001296">
    <property type="entry name" value="Glyco_trans_1"/>
</dbReference>
<dbReference type="Pfam" id="PF00534">
    <property type="entry name" value="Glycos_transf_1"/>
    <property type="match status" value="1"/>
</dbReference>
<accession>A0A3S8R5J1</accession>
<organism evidence="3 4">
    <name type="scientific">Tenacibaculum singaporense</name>
    <dbReference type="NCBI Taxonomy" id="2358479"/>
    <lineage>
        <taxon>Bacteria</taxon>
        <taxon>Pseudomonadati</taxon>
        <taxon>Bacteroidota</taxon>
        <taxon>Flavobacteriia</taxon>
        <taxon>Flavobacteriales</taxon>
        <taxon>Flavobacteriaceae</taxon>
        <taxon>Tenacibaculum</taxon>
    </lineage>
</organism>
<dbReference type="Gene3D" id="3.40.50.2000">
    <property type="entry name" value="Glycogen Phosphorylase B"/>
    <property type="match status" value="2"/>
</dbReference>
<feature type="transmembrane region" description="Helical" evidence="1">
    <location>
        <begin position="73"/>
        <end position="94"/>
    </location>
</feature>
<dbReference type="RefSeq" id="WP_125066841.1">
    <property type="nucleotide sequence ID" value="NZ_CP032548.1"/>
</dbReference>
<dbReference type="SUPFAM" id="SSF53756">
    <property type="entry name" value="UDP-Glycosyltransferase/glycogen phosphorylase"/>
    <property type="match status" value="1"/>
</dbReference>
<gene>
    <name evidence="3" type="ORF">D6T69_05670</name>
</gene>
<dbReference type="AlphaFoldDB" id="A0A3S8R5J1"/>
<evidence type="ECO:0000256" key="1">
    <source>
        <dbReference type="SAM" id="Phobius"/>
    </source>
</evidence>
<dbReference type="GO" id="GO:0016757">
    <property type="term" value="F:glycosyltransferase activity"/>
    <property type="evidence" value="ECO:0007669"/>
    <property type="project" value="InterPro"/>
</dbReference>
<dbReference type="Proteomes" id="UP000274593">
    <property type="component" value="Chromosome"/>
</dbReference>
<proteinExistence type="predicted"/>
<name>A0A3S8R5J1_9FLAO</name>
<evidence type="ECO:0000259" key="2">
    <source>
        <dbReference type="Pfam" id="PF00534"/>
    </source>
</evidence>
<evidence type="ECO:0000313" key="3">
    <source>
        <dbReference type="EMBL" id="AZJ35036.1"/>
    </source>
</evidence>
<keyword evidence="1" id="KW-1133">Transmembrane helix</keyword>
<keyword evidence="1" id="KW-0472">Membrane</keyword>
<protein>
    <submittedName>
        <fullName evidence="3">Glycosyltransferase</fullName>
    </submittedName>
</protein>
<dbReference type="PANTHER" id="PTHR12526">
    <property type="entry name" value="GLYCOSYLTRANSFERASE"/>
    <property type="match status" value="1"/>
</dbReference>
<keyword evidence="4" id="KW-1185">Reference proteome</keyword>